<proteinExistence type="predicted"/>
<evidence type="ECO:0000313" key="3">
    <source>
        <dbReference type="Proteomes" id="UP000326759"/>
    </source>
</evidence>
<dbReference type="AlphaFoldDB" id="A0A5N5T1C3"/>
<dbReference type="Proteomes" id="UP000326759">
    <property type="component" value="Unassembled WGS sequence"/>
</dbReference>
<organism evidence="2 3">
    <name type="scientific">Armadillidium nasatum</name>
    <dbReference type="NCBI Taxonomy" id="96803"/>
    <lineage>
        <taxon>Eukaryota</taxon>
        <taxon>Metazoa</taxon>
        <taxon>Ecdysozoa</taxon>
        <taxon>Arthropoda</taxon>
        <taxon>Crustacea</taxon>
        <taxon>Multicrustacea</taxon>
        <taxon>Malacostraca</taxon>
        <taxon>Eumalacostraca</taxon>
        <taxon>Peracarida</taxon>
        <taxon>Isopoda</taxon>
        <taxon>Oniscidea</taxon>
        <taxon>Crinocheta</taxon>
        <taxon>Armadillidiidae</taxon>
        <taxon>Armadillidium</taxon>
    </lineage>
</organism>
<evidence type="ECO:0000313" key="2">
    <source>
        <dbReference type="EMBL" id="KAB7499995.1"/>
    </source>
</evidence>
<protein>
    <submittedName>
        <fullName evidence="2">Uncharacterized protein</fullName>
    </submittedName>
</protein>
<name>A0A5N5T1C3_9CRUS</name>
<accession>A0A5N5T1C3</accession>
<dbReference type="EMBL" id="SEYY01015784">
    <property type="protein sequence ID" value="KAB7499995.1"/>
    <property type="molecule type" value="Genomic_DNA"/>
</dbReference>
<gene>
    <name evidence="2" type="ORF">Anas_08964</name>
</gene>
<comment type="caution">
    <text evidence="2">The sequence shown here is derived from an EMBL/GenBank/DDBJ whole genome shotgun (WGS) entry which is preliminary data.</text>
</comment>
<keyword evidence="3" id="KW-1185">Reference proteome</keyword>
<feature type="region of interest" description="Disordered" evidence="1">
    <location>
        <begin position="1"/>
        <end position="68"/>
    </location>
</feature>
<feature type="compositionally biased region" description="Low complexity" evidence="1">
    <location>
        <begin position="43"/>
        <end position="55"/>
    </location>
</feature>
<sequence>MDLNVVEVAAPNCYKEPEDPKPSHIQNVSKKSSRGTSKDPGEKYSNGGTSKSNGSKHSESIPSIVISS</sequence>
<evidence type="ECO:0000256" key="1">
    <source>
        <dbReference type="SAM" id="MobiDB-lite"/>
    </source>
</evidence>
<reference evidence="2 3" key="1">
    <citation type="journal article" date="2019" name="PLoS Biol.">
        <title>Sex chromosomes control vertical transmission of feminizing Wolbachia symbionts in an isopod.</title>
        <authorList>
            <person name="Becking T."/>
            <person name="Chebbi M.A."/>
            <person name="Giraud I."/>
            <person name="Moumen B."/>
            <person name="Laverre T."/>
            <person name="Caubet Y."/>
            <person name="Peccoud J."/>
            <person name="Gilbert C."/>
            <person name="Cordaux R."/>
        </authorList>
    </citation>
    <scope>NUCLEOTIDE SEQUENCE [LARGE SCALE GENOMIC DNA]</scope>
    <source>
        <strain evidence="2">ANa2</strain>
        <tissue evidence="2">Whole body excluding digestive tract and cuticle</tissue>
    </source>
</reference>